<protein>
    <submittedName>
        <fullName evidence="2">Uncharacterized protein</fullName>
    </submittedName>
</protein>
<name>A0A8H6R581_9EURO</name>
<dbReference type="AlphaFoldDB" id="A0A8H6R581"/>
<organism evidence="2 3">
    <name type="scientific">Aspergillus felis</name>
    <dbReference type="NCBI Taxonomy" id="1287682"/>
    <lineage>
        <taxon>Eukaryota</taxon>
        <taxon>Fungi</taxon>
        <taxon>Dikarya</taxon>
        <taxon>Ascomycota</taxon>
        <taxon>Pezizomycotina</taxon>
        <taxon>Eurotiomycetes</taxon>
        <taxon>Eurotiomycetidae</taxon>
        <taxon>Eurotiales</taxon>
        <taxon>Aspergillaceae</taxon>
        <taxon>Aspergillus</taxon>
        <taxon>Aspergillus subgen. Fumigati</taxon>
    </lineage>
</organism>
<evidence type="ECO:0000313" key="3">
    <source>
        <dbReference type="Proteomes" id="UP000641853"/>
    </source>
</evidence>
<sequence>MLQQPWVDPSQGPCPQPSAGDPPMPGLPVYQGHGCPHCPYICRSVALLHKHRAQKHQEQEGHWGQGWLLVAQAHAYAHARLANRIVSCQRFFTSWTPAERIRAHVNQALQEREAAAELANSQIPSLGAHPTKVSPWLELTHWPEYLQGQDLTAVALLGNLPNPAQEPLLALFSASIKRLIQQAYQTIWSGQINEFNQVQINTFFREPRVWNQPI</sequence>
<dbReference type="Pfam" id="PF12013">
    <property type="entry name" value="OrsD"/>
    <property type="match status" value="1"/>
</dbReference>
<gene>
    <name evidence="2" type="ORF">CNMCM7691_006891</name>
</gene>
<proteinExistence type="predicted"/>
<accession>A0A8H6R581</accession>
<dbReference type="Proteomes" id="UP000641853">
    <property type="component" value="Unassembled WGS sequence"/>
</dbReference>
<dbReference type="EMBL" id="JACBAG010001487">
    <property type="protein sequence ID" value="KAF7184841.1"/>
    <property type="molecule type" value="Genomic_DNA"/>
</dbReference>
<feature type="compositionally biased region" description="Pro residues" evidence="1">
    <location>
        <begin position="12"/>
        <end position="25"/>
    </location>
</feature>
<reference evidence="2" key="1">
    <citation type="submission" date="2020-06" db="EMBL/GenBank/DDBJ databases">
        <title>Draft genome sequences of strains closely related to Aspergillus parafelis and Aspergillus hiratsukae.</title>
        <authorList>
            <person name="Dos Santos R.A.C."/>
            <person name="Rivero-Menendez O."/>
            <person name="Steenwyk J.L."/>
            <person name="Mead M.E."/>
            <person name="Goldman G.H."/>
            <person name="Alastruey-Izquierdo A."/>
            <person name="Rokas A."/>
        </authorList>
    </citation>
    <scope>NUCLEOTIDE SEQUENCE</scope>
    <source>
        <strain evidence="2">CNM-CM7691</strain>
    </source>
</reference>
<dbReference type="InterPro" id="IPR022698">
    <property type="entry name" value="OrsD"/>
</dbReference>
<keyword evidence="3" id="KW-1185">Reference proteome</keyword>
<evidence type="ECO:0000313" key="2">
    <source>
        <dbReference type="EMBL" id="KAF7184841.1"/>
    </source>
</evidence>
<evidence type="ECO:0000256" key="1">
    <source>
        <dbReference type="SAM" id="MobiDB-lite"/>
    </source>
</evidence>
<feature type="region of interest" description="Disordered" evidence="1">
    <location>
        <begin position="1"/>
        <end position="25"/>
    </location>
</feature>
<comment type="caution">
    <text evidence="2">The sequence shown here is derived from an EMBL/GenBank/DDBJ whole genome shotgun (WGS) entry which is preliminary data.</text>
</comment>